<reference evidence="3" key="1">
    <citation type="submission" date="2021-02" db="EMBL/GenBank/DDBJ databases">
        <authorList>
            <person name="Dougan E. K."/>
            <person name="Rhodes N."/>
            <person name="Thang M."/>
            <person name="Chan C."/>
        </authorList>
    </citation>
    <scope>NUCLEOTIDE SEQUENCE</scope>
</reference>
<feature type="coiled-coil region" evidence="1">
    <location>
        <begin position="143"/>
        <end position="170"/>
    </location>
</feature>
<feature type="compositionally biased region" description="Polar residues" evidence="2">
    <location>
        <begin position="461"/>
        <end position="471"/>
    </location>
</feature>
<dbReference type="AlphaFoldDB" id="A0A813DGE5"/>
<gene>
    <name evidence="3" type="ORF">PGLA1383_LOCUS6764</name>
</gene>
<evidence type="ECO:0000313" key="4">
    <source>
        <dbReference type="Proteomes" id="UP000654075"/>
    </source>
</evidence>
<keyword evidence="4" id="KW-1185">Reference proteome</keyword>
<evidence type="ECO:0000313" key="3">
    <source>
        <dbReference type="EMBL" id="CAE8587944.1"/>
    </source>
</evidence>
<dbReference type="OrthoDB" id="10682195at2759"/>
<evidence type="ECO:0000256" key="1">
    <source>
        <dbReference type="SAM" id="Coils"/>
    </source>
</evidence>
<dbReference type="Proteomes" id="UP000654075">
    <property type="component" value="Unassembled WGS sequence"/>
</dbReference>
<protein>
    <submittedName>
        <fullName evidence="3">Uncharacterized protein</fullName>
    </submittedName>
</protein>
<accession>A0A813DGE5</accession>
<evidence type="ECO:0000256" key="2">
    <source>
        <dbReference type="SAM" id="MobiDB-lite"/>
    </source>
</evidence>
<feature type="compositionally biased region" description="Low complexity" evidence="2">
    <location>
        <begin position="261"/>
        <end position="273"/>
    </location>
</feature>
<sequence length="487" mass="53124">MVPSDGVPEVSVDSANSAFLKPAYSFSLANLNSAMVEQLNQMCAFMGQAMTQERARHSSDVSLILRKVDKDLRETFRHVHQTFATLTDQTSRLAQEVETGRKQVSNVKDKHARAKQAIEAQARYVTELEKVVDGHQKGASSKIKELTYEVTTAKQALKQAEDRGRQKEQAFRTEIQRLQLLLKKHEASEAVVDLGGPPPMPEMSATWTQSSADSDFLGSGRSFVSTMQANCDAGRAVPRFKSHFGVQAGRAAARPKGRILTLTPSPSLGLEPSSPRPRVAPGESLKERVELLEARCARLQRLLVKASSPLMLLSDVFADLRESGCFGVVEVTEGGVGPGLESSRDRVEAKQILGSLARRFRDSAPKLRGLSDLVMATCAEAARCAPPGDDLEVAAAEAAGREEARQGRVCEEPAKPEHPAAYGSESSDDRHFDFCDKRAQQRGEGTPSPALDGWRIRRNSWHQAHSGSSQALALDIMTSHEEEAEAD</sequence>
<dbReference type="EMBL" id="CAJNNV010002836">
    <property type="protein sequence ID" value="CAE8587944.1"/>
    <property type="molecule type" value="Genomic_DNA"/>
</dbReference>
<dbReference type="OMA" id="SENANWE"/>
<feature type="compositionally biased region" description="Basic and acidic residues" evidence="2">
    <location>
        <begin position="399"/>
        <end position="418"/>
    </location>
</feature>
<name>A0A813DGE5_POLGL</name>
<comment type="caution">
    <text evidence="3">The sequence shown here is derived from an EMBL/GenBank/DDBJ whole genome shotgun (WGS) entry which is preliminary data.</text>
</comment>
<feature type="compositionally biased region" description="Basic and acidic residues" evidence="2">
    <location>
        <begin position="427"/>
        <end position="441"/>
    </location>
</feature>
<keyword evidence="1" id="KW-0175">Coiled coil</keyword>
<feature type="region of interest" description="Disordered" evidence="2">
    <location>
        <begin position="261"/>
        <end position="282"/>
    </location>
</feature>
<organism evidence="3 4">
    <name type="scientific">Polarella glacialis</name>
    <name type="common">Dinoflagellate</name>
    <dbReference type="NCBI Taxonomy" id="89957"/>
    <lineage>
        <taxon>Eukaryota</taxon>
        <taxon>Sar</taxon>
        <taxon>Alveolata</taxon>
        <taxon>Dinophyceae</taxon>
        <taxon>Suessiales</taxon>
        <taxon>Suessiaceae</taxon>
        <taxon>Polarella</taxon>
    </lineage>
</organism>
<feature type="region of interest" description="Disordered" evidence="2">
    <location>
        <begin position="397"/>
        <end position="487"/>
    </location>
</feature>
<proteinExistence type="predicted"/>